<dbReference type="GO" id="GO:0097320">
    <property type="term" value="P:plasma membrane tubulation"/>
    <property type="evidence" value="ECO:0007669"/>
    <property type="project" value="TreeGrafter"/>
</dbReference>
<evidence type="ECO:0000256" key="1">
    <source>
        <dbReference type="ARBA" id="ARBA00022443"/>
    </source>
</evidence>
<dbReference type="Pfam" id="PF00018">
    <property type="entry name" value="SH3_1"/>
    <property type="match status" value="1"/>
</dbReference>
<dbReference type="PROSITE" id="PS50002">
    <property type="entry name" value="SH3"/>
    <property type="match status" value="1"/>
</dbReference>
<feature type="region of interest" description="Disordered" evidence="3">
    <location>
        <begin position="226"/>
        <end position="271"/>
    </location>
</feature>
<evidence type="ECO:0000313" key="6">
    <source>
        <dbReference type="EMBL" id="TFK26567.1"/>
    </source>
</evidence>
<dbReference type="GO" id="GO:0031410">
    <property type="term" value="C:cytoplasmic vesicle"/>
    <property type="evidence" value="ECO:0007669"/>
    <property type="project" value="TreeGrafter"/>
</dbReference>
<dbReference type="AlphaFoldDB" id="A0A5C3L1A4"/>
<evidence type="ECO:0000256" key="2">
    <source>
        <dbReference type="PROSITE-ProRule" id="PRU00192"/>
    </source>
</evidence>
<dbReference type="InterPro" id="IPR027267">
    <property type="entry name" value="AH/BAR_dom_sf"/>
</dbReference>
<dbReference type="STRING" id="230819.A0A5C3L1A4"/>
<dbReference type="SUPFAM" id="SSF50044">
    <property type="entry name" value="SH3-domain"/>
    <property type="match status" value="1"/>
</dbReference>
<feature type="domain" description="PX" evidence="5">
    <location>
        <begin position="279"/>
        <end position="411"/>
    </location>
</feature>
<dbReference type="InterPro" id="IPR001683">
    <property type="entry name" value="PX_dom"/>
</dbReference>
<dbReference type="InterPro" id="IPR001452">
    <property type="entry name" value="SH3_domain"/>
</dbReference>
<evidence type="ECO:0000256" key="3">
    <source>
        <dbReference type="SAM" id="MobiDB-lite"/>
    </source>
</evidence>
<evidence type="ECO:0000259" key="4">
    <source>
        <dbReference type="PROSITE" id="PS50002"/>
    </source>
</evidence>
<keyword evidence="7" id="KW-1185">Reference proteome</keyword>
<feature type="compositionally biased region" description="Basic and acidic residues" evidence="3">
    <location>
        <begin position="253"/>
        <end position="267"/>
    </location>
</feature>
<dbReference type="GO" id="GO:0005886">
    <property type="term" value="C:plasma membrane"/>
    <property type="evidence" value="ECO:0007669"/>
    <property type="project" value="TreeGrafter"/>
</dbReference>
<dbReference type="SMART" id="SM00326">
    <property type="entry name" value="SH3"/>
    <property type="match status" value="1"/>
</dbReference>
<dbReference type="InterPro" id="IPR036871">
    <property type="entry name" value="PX_dom_sf"/>
</dbReference>
<dbReference type="SMART" id="SM00312">
    <property type="entry name" value="PX"/>
    <property type="match status" value="1"/>
</dbReference>
<feature type="compositionally biased region" description="Polar residues" evidence="3">
    <location>
        <begin position="513"/>
        <end position="522"/>
    </location>
</feature>
<feature type="compositionally biased region" description="Polar residues" evidence="3">
    <location>
        <begin position="15"/>
        <end position="36"/>
    </location>
</feature>
<evidence type="ECO:0008006" key="8">
    <source>
        <dbReference type="Google" id="ProtNLM"/>
    </source>
</evidence>
<sequence length="741" mass="82770">MATLPRATNKSIIFQRPTSNFDSGINSSTAWTESQHPSAPAAPASRKYLSESNIRENQSLSDDEIDDSEDGDEITRKARALYDFQGKAEFRELDVEAGDAIQVIKDDVGEGWSLVRNDAGEMGLLPQTYYTFTSELMPAPGLEIDDSPNAKQYPKHAAREASGTSITPRGSLRESHAVVPPIVPQNTGEWQAFPSFRQSLLGGKSLNRFSAFVTSGAEEFVLKGSTKQSEDYGLSSRASHSKEDSSNSLDEEDQRRLSRIESERHVVDPGPSWQEKVAPFRVMVHSPSKRTSLRSGAFTVYNVTSLFHAPVDNPDSDPQPEPETPSQESVARVTVLRRFSHFVILHTALTRRLPGIALPPLPEKQYAGRFSNDFVEARRGDLERYLNKIVRHPIARYAEILTFFLGCESDSEWKRCLPEHLAMPPAGPSFYARVDHPAFNVDAEDAQDSIGLFEAHTKAVGRGVQDLRSVFSRIRDARVEMSKAERLLSYILLSLITSRPLNSRSTGDPDEVQGNSTQTQAESKGLMNEEGAWCWRDKCNSCLKLTKAMQKTSEALQSVADLYDDHARRTQLATHESLKTMAHPSAIYEGVITTHRSSLSLYNDAVYGNQPDEDVAARCETVLNITMAEMDAYHAQKFEDTRTIAVEHLDGEIQFYEQVLSRLRAAKRNFEQPQFEELGTTPRQPSIYERDLDHPKLDSKPLTQPCPHVYDSAPMRPVSVAIQEGVSMLLGNRGSVFGKFW</sequence>
<dbReference type="Gene3D" id="3.30.1520.10">
    <property type="entry name" value="Phox-like domain"/>
    <property type="match status" value="1"/>
</dbReference>
<name>A0A5C3L1A4_COPMA</name>
<dbReference type="GO" id="GO:0006897">
    <property type="term" value="P:endocytosis"/>
    <property type="evidence" value="ECO:0007669"/>
    <property type="project" value="TreeGrafter"/>
</dbReference>
<dbReference type="PANTHER" id="PTHR45827">
    <property type="entry name" value="SORTING NEXIN"/>
    <property type="match status" value="1"/>
</dbReference>
<accession>A0A5C3L1A4</accession>
<dbReference type="Gene3D" id="1.20.1270.60">
    <property type="entry name" value="Arfaptin homology (AH) domain/BAR domain"/>
    <property type="match status" value="1"/>
</dbReference>
<evidence type="ECO:0000313" key="7">
    <source>
        <dbReference type="Proteomes" id="UP000307440"/>
    </source>
</evidence>
<dbReference type="Gene3D" id="2.30.30.40">
    <property type="entry name" value="SH3 Domains"/>
    <property type="match status" value="1"/>
</dbReference>
<dbReference type="PROSITE" id="PS50195">
    <property type="entry name" value="PX"/>
    <property type="match status" value="1"/>
</dbReference>
<feature type="region of interest" description="Disordered" evidence="3">
    <location>
        <begin position="15"/>
        <end position="71"/>
    </location>
</feature>
<feature type="region of interest" description="Disordered" evidence="3">
    <location>
        <begin position="502"/>
        <end position="523"/>
    </location>
</feature>
<evidence type="ECO:0000259" key="5">
    <source>
        <dbReference type="PROSITE" id="PS50195"/>
    </source>
</evidence>
<dbReference type="InterPro" id="IPR019497">
    <property type="entry name" value="Sorting_nexin_WASP-bd-dom"/>
</dbReference>
<feature type="region of interest" description="Disordered" evidence="3">
    <location>
        <begin position="309"/>
        <end position="330"/>
    </location>
</feature>
<feature type="compositionally biased region" description="Basic and acidic residues" evidence="3">
    <location>
        <begin position="688"/>
        <end position="698"/>
    </location>
</feature>
<dbReference type="SUPFAM" id="SSF64268">
    <property type="entry name" value="PX domain"/>
    <property type="match status" value="1"/>
</dbReference>
<keyword evidence="1 2" id="KW-0728">SH3 domain</keyword>
<dbReference type="GO" id="GO:0016197">
    <property type="term" value="P:endosomal transport"/>
    <property type="evidence" value="ECO:0007669"/>
    <property type="project" value="TreeGrafter"/>
</dbReference>
<dbReference type="Pfam" id="PF00787">
    <property type="entry name" value="PX"/>
    <property type="match status" value="1"/>
</dbReference>
<dbReference type="InterPro" id="IPR036028">
    <property type="entry name" value="SH3-like_dom_sf"/>
</dbReference>
<feature type="compositionally biased region" description="Polar residues" evidence="3">
    <location>
        <begin position="50"/>
        <end position="60"/>
    </location>
</feature>
<dbReference type="Proteomes" id="UP000307440">
    <property type="component" value="Unassembled WGS sequence"/>
</dbReference>
<feature type="compositionally biased region" description="Acidic residues" evidence="3">
    <location>
        <begin position="61"/>
        <end position="71"/>
    </location>
</feature>
<dbReference type="EMBL" id="ML210173">
    <property type="protein sequence ID" value="TFK26567.1"/>
    <property type="molecule type" value="Genomic_DNA"/>
</dbReference>
<feature type="region of interest" description="Disordered" evidence="3">
    <location>
        <begin position="676"/>
        <end position="698"/>
    </location>
</feature>
<feature type="region of interest" description="Disordered" evidence="3">
    <location>
        <begin position="154"/>
        <end position="173"/>
    </location>
</feature>
<dbReference type="Pfam" id="PF10456">
    <property type="entry name" value="BAR_3_WASP_bdg"/>
    <property type="match status" value="1"/>
</dbReference>
<proteinExistence type="predicted"/>
<gene>
    <name evidence="6" type="ORF">FA15DRAFT_637246</name>
</gene>
<dbReference type="PANTHER" id="PTHR45827:SF1">
    <property type="entry name" value="SORTING NEXIN"/>
    <property type="match status" value="1"/>
</dbReference>
<organism evidence="6 7">
    <name type="scientific">Coprinopsis marcescibilis</name>
    <name type="common">Agaric fungus</name>
    <name type="synonym">Psathyrella marcescibilis</name>
    <dbReference type="NCBI Taxonomy" id="230819"/>
    <lineage>
        <taxon>Eukaryota</taxon>
        <taxon>Fungi</taxon>
        <taxon>Dikarya</taxon>
        <taxon>Basidiomycota</taxon>
        <taxon>Agaricomycotina</taxon>
        <taxon>Agaricomycetes</taxon>
        <taxon>Agaricomycetidae</taxon>
        <taxon>Agaricales</taxon>
        <taxon>Agaricineae</taxon>
        <taxon>Psathyrellaceae</taxon>
        <taxon>Coprinopsis</taxon>
    </lineage>
</organism>
<reference evidence="6 7" key="1">
    <citation type="journal article" date="2019" name="Nat. Ecol. Evol.">
        <title>Megaphylogeny resolves global patterns of mushroom evolution.</title>
        <authorList>
            <person name="Varga T."/>
            <person name="Krizsan K."/>
            <person name="Foldi C."/>
            <person name="Dima B."/>
            <person name="Sanchez-Garcia M."/>
            <person name="Sanchez-Ramirez S."/>
            <person name="Szollosi G.J."/>
            <person name="Szarkandi J.G."/>
            <person name="Papp V."/>
            <person name="Albert L."/>
            <person name="Andreopoulos W."/>
            <person name="Angelini C."/>
            <person name="Antonin V."/>
            <person name="Barry K.W."/>
            <person name="Bougher N.L."/>
            <person name="Buchanan P."/>
            <person name="Buyck B."/>
            <person name="Bense V."/>
            <person name="Catcheside P."/>
            <person name="Chovatia M."/>
            <person name="Cooper J."/>
            <person name="Damon W."/>
            <person name="Desjardin D."/>
            <person name="Finy P."/>
            <person name="Geml J."/>
            <person name="Haridas S."/>
            <person name="Hughes K."/>
            <person name="Justo A."/>
            <person name="Karasinski D."/>
            <person name="Kautmanova I."/>
            <person name="Kiss B."/>
            <person name="Kocsube S."/>
            <person name="Kotiranta H."/>
            <person name="LaButti K.M."/>
            <person name="Lechner B.E."/>
            <person name="Liimatainen K."/>
            <person name="Lipzen A."/>
            <person name="Lukacs Z."/>
            <person name="Mihaltcheva S."/>
            <person name="Morgado L.N."/>
            <person name="Niskanen T."/>
            <person name="Noordeloos M.E."/>
            <person name="Ohm R.A."/>
            <person name="Ortiz-Santana B."/>
            <person name="Ovrebo C."/>
            <person name="Racz N."/>
            <person name="Riley R."/>
            <person name="Savchenko A."/>
            <person name="Shiryaev A."/>
            <person name="Soop K."/>
            <person name="Spirin V."/>
            <person name="Szebenyi C."/>
            <person name="Tomsovsky M."/>
            <person name="Tulloss R.E."/>
            <person name="Uehling J."/>
            <person name="Grigoriev I.V."/>
            <person name="Vagvolgyi C."/>
            <person name="Papp T."/>
            <person name="Martin F.M."/>
            <person name="Miettinen O."/>
            <person name="Hibbett D.S."/>
            <person name="Nagy L.G."/>
        </authorList>
    </citation>
    <scope>NUCLEOTIDE SEQUENCE [LARGE SCALE GENOMIC DNA]</scope>
    <source>
        <strain evidence="6 7">CBS 121175</strain>
    </source>
</reference>
<dbReference type="OrthoDB" id="10254720at2759"/>
<feature type="domain" description="SH3" evidence="4">
    <location>
        <begin position="73"/>
        <end position="135"/>
    </location>
</feature>
<dbReference type="GO" id="GO:0035091">
    <property type="term" value="F:phosphatidylinositol binding"/>
    <property type="evidence" value="ECO:0007669"/>
    <property type="project" value="InterPro"/>
</dbReference>
<protein>
    <recommendedName>
        <fullName evidence="8">PX-domain-containing protein</fullName>
    </recommendedName>
</protein>